<reference evidence="1 2" key="1">
    <citation type="submission" date="2020-10" db="EMBL/GenBank/DDBJ databases">
        <title>Sequencing the genomes of 1000 actinobacteria strains.</title>
        <authorList>
            <person name="Klenk H.-P."/>
        </authorList>
    </citation>
    <scope>NUCLEOTIDE SEQUENCE [LARGE SCALE GENOMIC DNA]</scope>
    <source>
        <strain evidence="1 2">DSM 43748</strain>
    </source>
</reference>
<sequence length="250" mass="27159">MTETPIARRTVDTAAATRLYLEEKLSVREVGRRLGWSHTAIYDALVAAGVELRPRGSRAQIIPADTRRAVVDGYVAGEKMRVLCARYGIAEQSVRNIVAEAGVPLRLGGTSLSGKSSFDREQAALLAEQGWTAPAIAILTGFCEATVRRHLGQIRGRGRKPLPAGDDLAELLDEVGSVRALAARLGCSQKRAREALNDEGIKPLPRTEVLVRMLARTRSGKEVAAELGCSFRRVRRALERAGVPMRRKAA</sequence>
<keyword evidence="1" id="KW-0804">Transcription</keyword>
<dbReference type="EMBL" id="JADBEF010000002">
    <property type="protein sequence ID" value="MBE1566583.1"/>
    <property type="molecule type" value="Genomic_DNA"/>
</dbReference>
<comment type="caution">
    <text evidence="1">The sequence shown here is derived from an EMBL/GenBank/DDBJ whole genome shotgun (WGS) entry which is preliminary data.</text>
</comment>
<proteinExistence type="predicted"/>
<dbReference type="RefSeq" id="WP_192781584.1">
    <property type="nucleotide sequence ID" value="NZ_BAAASY010000032.1"/>
</dbReference>
<evidence type="ECO:0000313" key="1">
    <source>
        <dbReference type="EMBL" id="MBE1566583.1"/>
    </source>
</evidence>
<evidence type="ECO:0000313" key="2">
    <source>
        <dbReference type="Proteomes" id="UP000661607"/>
    </source>
</evidence>
<protein>
    <submittedName>
        <fullName evidence="1">DNA-directed RNA polymerase specialized sigma24 family protein</fullName>
    </submittedName>
</protein>
<gene>
    <name evidence="1" type="ORF">H4W81_009455</name>
</gene>
<accession>A0ABR9KX31</accession>
<dbReference type="Proteomes" id="UP000661607">
    <property type="component" value="Unassembled WGS sequence"/>
</dbReference>
<keyword evidence="1" id="KW-0240">DNA-directed RNA polymerase</keyword>
<keyword evidence="2" id="KW-1185">Reference proteome</keyword>
<dbReference type="GO" id="GO:0000428">
    <property type="term" value="C:DNA-directed RNA polymerase complex"/>
    <property type="evidence" value="ECO:0007669"/>
    <property type="project" value="UniProtKB-KW"/>
</dbReference>
<name>A0ABR9KX31_9ACTN</name>
<organism evidence="1 2">
    <name type="scientific">Nonomuraea africana</name>
    <dbReference type="NCBI Taxonomy" id="46171"/>
    <lineage>
        <taxon>Bacteria</taxon>
        <taxon>Bacillati</taxon>
        <taxon>Actinomycetota</taxon>
        <taxon>Actinomycetes</taxon>
        <taxon>Streptosporangiales</taxon>
        <taxon>Streptosporangiaceae</taxon>
        <taxon>Nonomuraea</taxon>
    </lineage>
</organism>